<sequence length="213" mass="24545">MNISKTDAMSPIIYDNTVCKRYKILVNAFFYPHGIRDFVQKRIPIKNNDKILDAGCGYGILSKAILEKVKRERLTGVEQHAFDISADMLDAFRERCDDNVHLQQLDVRQLPYKDGVFDLIVTSAMLEYVPDIENALVSFRRCLKPGGKTYVFMSRKSALNDVLFLPFGKPRCYSFPKFKNLLIRAGFRDVNKHNFPPTSFWLNAWGIIVEAVR</sequence>
<gene>
    <name evidence="2" type="ORF">C4532_04720</name>
</gene>
<evidence type="ECO:0000313" key="2">
    <source>
        <dbReference type="EMBL" id="RJP73308.1"/>
    </source>
</evidence>
<keyword evidence="2" id="KW-0489">Methyltransferase</keyword>
<dbReference type="EMBL" id="QZKI01000029">
    <property type="protein sequence ID" value="RJP73308.1"/>
    <property type="molecule type" value="Genomic_DNA"/>
</dbReference>
<evidence type="ECO:0000313" key="3">
    <source>
        <dbReference type="Proteomes" id="UP000285961"/>
    </source>
</evidence>
<dbReference type="PANTHER" id="PTHR43591">
    <property type="entry name" value="METHYLTRANSFERASE"/>
    <property type="match status" value="1"/>
</dbReference>
<comment type="caution">
    <text evidence="2">The sequence shown here is derived from an EMBL/GenBank/DDBJ whole genome shotgun (WGS) entry which is preliminary data.</text>
</comment>
<feature type="domain" description="Methyltransferase" evidence="1">
    <location>
        <begin position="51"/>
        <end position="147"/>
    </location>
</feature>
<accession>A0A419F4C0</accession>
<dbReference type="CDD" id="cd02440">
    <property type="entry name" value="AdoMet_MTases"/>
    <property type="match status" value="1"/>
</dbReference>
<name>A0A419F4C0_9BACT</name>
<protein>
    <submittedName>
        <fullName evidence="2">Class I SAM-dependent methyltransferase</fullName>
    </submittedName>
</protein>
<dbReference type="Pfam" id="PF13649">
    <property type="entry name" value="Methyltransf_25"/>
    <property type="match status" value="1"/>
</dbReference>
<dbReference type="Gene3D" id="3.40.50.150">
    <property type="entry name" value="Vaccinia Virus protein VP39"/>
    <property type="match status" value="1"/>
</dbReference>
<dbReference type="SUPFAM" id="SSF53335">
    <property type="entry name" value="S-adenosyl-L-methionine-dependent methyltransferases"/>
    <property type="match status" value="1"/>
</dbReference>
<dbReference type="InterPro" id="IPR041698">
    <property type="entry name" value="Methyltransf_25"/>
</dbReference>
<keyword evidence="2" id="KW-0808">Transferase</keyword>
<dbReference type="PANTHER" id="PTHR43591:SF110">
    <property type="entry name" value="RHODANESE DOMAIN-CONTAINING PROTEIN"/>
    <property type="match status" value="1"/>
</dbReference>
<reference evidence="2 3" key="1">
    <citation type="journal article" date="2017" name="ISME J.">
        <title>Energy and carbon metabolisms in a deep terrestrial subsurface fluid microbial community.</title>
        <authorList>
            <person name="Momper L."/>
            <person name="Jungbluth S.P."/>
            <person name="Lee M.D."/>
            <person name="Amend J.P."/>
        </authorList>
    </citation>
    <scope>NUCLEOTIDE SEQUENCE [LARGE SCALE GENOMIC DNA]</scope>
    <source>
        <strain evidence="2">SURF_17</strain>
    </source>
</reference>
<proteinExistence type="predicted"/>
<dbReference type="AlphaFoldDB" id="A0A419F4C0"/>
<dbReference type="GO" id="GO:0008168">
    <property type="term" value="F:methyltransferase activity"/>
    <property type="evidence" value="ECO:0007669"/>
    <property type="project" value="UniProtKB-KW"/>
</dbReference>
<dbReference type="Proteomes" id="UP000285961">
    <property type="component" value="Unassembled WGS sequence"/>
</dbReference>
<dbReference type="InterPro" id="IPR029063">
    <property type="entry name" value="SAM-dependent_MTases_sf"/>
</dbReference>
<evidence type="ECO:0000259" key="1">
    <source>
        <dbReference type="Pfam" id="PF13649"/>
    </source>
</evidence>
<organism evidence="2 3">
    <name type="scientific">Candidatus Abyssobacteria bacterium SURF_17</name>
    <dbReference type="NCBI Taxonomy" id="2093361"/>
    <lineage>
        <taxon>Bacteria</taxon>
        <taxon>Pseudomonadati</taxon>
        <taxon>Candidatus Hydrogenedentota</taxon>
        <taxon>Candidatus Abyssobacteria</taxon>
    </lineage>
</organism>
<dbReference type="GO" id="GO:0032259">
    <property type="term" value="P:methylation"/>
    <property type="evidence" value="ECO:0007669"/>
    <property type="project" value="UniProtKB-KW"/>
</dbReference>